<keyword evidence="2 15" id="KW-0436">Ligase</keyword>
<dbReference type="GO" id="GO:0051301">
    <property type="term" value="P:cell division"/>
    <property type="evidence" value="ECO:0007669"/>
    <property type="project" value="UniProtKB-KW"/>
</dbReference>
<dbReference type="GO" id="GO:0046872">
    <property type="term" value="F:metal ion binding"/>
    <property type="evidence" value="ECO:0007669"/>
    <property type="project" value="UniProtKB-KW"/>
</dbReference>
<dbReference type="NCBIfam" id="TIGR04120">
    <property type="entry name" value="DNA_lig_bact"/>
    <property type="match status" value="1"/>
</dbReference>
<dbReference type="InterPro" id="IPR036599">
    <property type="entry name" value="DNA_ligase_N_sf"/>
</dbReference>
<dbReference type="SUPFAM" id="SSF56091">
    <property type="entry name" value="DNA ligase/mRNA capping enzyme, catalytic domain"/>
    <property type="match status" value="1"/>
</dbReference>
<sequence>MQRFAELLDRLVLTPARNGKLRLLRDFFAAVPDPERGYALAAITGGLDISSVKPAMLRGLIAERMDEVLFGYSYDYVGDLAETIALVWPAPHDGVRAAVEPPTLSEVVGALGEATRQQGPLLVAAWLDRLDSSGRYALLKLVTGAMRIGVSARLAKQALADFGGQDVAAIEELWHGLEPPYEPLFAWLEGRAERPESAAASPFRPVMLSHALEAPDYTRIEPDAYAAEWKWDGIRVQATAERGVRRLYSRTGDDISGAFPDLVDFMTYDGALDGELLVARPADAKSGRPQVAAHPGAPRDDIVVGTFSDLQQRLNRKAVSAAVLKRYPVFLRAYDLLQDGSEDLRGLAFAERRKRLERFLVGLDPSRFDLSPLVPFQQFDDLAPLRAEPPHPVIEGLMLKRWDSTYVPGRPKGPWFKWKKDPRLVDAVLMYAQRGHGKRSSYYSDYTFGVWTGPEDDLELVPVGKAYFGFTDEELKQLDKYVRDNTVERFGPVRSVRAEPDHGLVIEVAFEGLARSTRHKSGVAMRFPRVSRLRWDKPAFEADRLETLQAMLPE</sequence>
<evidence type="ECO:0000256" key="13">
    <source>
        <dbReference type="ARBA" id="ARBA00034003"/>
    </source>
</evidence>
<dbReference type="RefSeq" id="WP_183209353.1">
    <property type="nucleotide sequence ID" value="NZ_JAAAMM010000004.1"/>
</dbReference>
<dbReference type="GO" id="GO:0005524">
    <property type="term" value="F:ATP binding"/>
    <property type="evidence" value="ECO:0007669"/>
    <property type="project" value="UniProtKB-KW"/>
</dbReference>
<keyword evidence="6" id="KW-0547">Nucleotide-binding</keyword>
<dbReference type="Proteomes" id="UP000588647">
    <property type="component" value="Unassembled WGS sequence"/>
</dbReference>
<dbReference type="AlphaFoldDB" id="A0A7W6HF31"/>
<keyword evidence="3" id="KW-0132">Cell division</keyword>
<dbReference type="EC" id="6.5.1.1" evidence="1"/>
<dbReference type="EMBL" id="JACIEM010000004">
    <property type="protein sequence ID" value="MBB4003886.1"/>
    <property type="molecule type" value="Genomic_DNA"/>
</dbReference>
<proteinExistence type="predicted"/>
<keyword evidence="9" id="KW-0460">Magnesium</keyword>
<keyword evidence="12" id="KW-0131">Cell cycle</keyword>
<dbReference type="GO" id="GO:0006310">
    <property type="term" value="P:DNA recombination"/>
    <property type="evidence" value="ECO:0007669"/>
    <property type="project" value="UniProtKB-KW"/>
</dbReference>
<dbReference type="PROSITE" id="PS00697">
    <property type="entry name" value="DNA_LIGASE_A1"/>
    <property type="match status" value="1"/>
</dbReference>
<comment type="caution">
    <text evidence="15">The sequence shown here is derived from an EMBL/GenBank/DDBJ whole genome shotgun (WGS) entry which is preliminary data.</text>
</comment>
<dbReference type="Pfam" id="PF01068">
    <property type="entry name" value="DNA_ligase_A_M"/>
    <property type="match status" value="1"/>
</dbReference>
<keyword evidence="10" id="KW-0233">DNA recombination</keyword>
<dbReference type="InterPro" id="IPR012310">
    <property type="entry name" value="DNA_ligase_ATP-dep_cent"/>
</dbReference>
<evidence type="ECO:0000256" key="1">
    <source>
        <dbReference type="ARBA" id="ARBA00012727"/>
    </source>
</evidence>
<evidence type="ECO:0000256" key="11">
    <source>
        <dbReference type="ARBA" id="ARBA00023204"/>
    </source>
</evidence>
<keyword evidence="4" id="KW-0235">DNA replication</keyword>
<dbReference type="CDD" id="cd07972">
    <property type="entry name" value="OBF_DNA_ligase_Arch_LigB"/>
    <property type="match status" value="1"/>
</dbReference>
<dbReference type="PANTHER" id="PTHR45674:SF13">
    <property type="entry name" value="DNA LIGASE-RELATED"/>
    <property type="match status" value="1"/>
</dbReference>
<evidence type="ECO:0000256" key="6">
    <source>
        <dbReference type="ARBA" id="ARBA00022741"/>
    </source>
</evidence>
<organism evidence="15 16">
    <name type="scientific">Aurantimonas endophytica</name>
    <dbReference type="NCBI Taxonomy" id="1522175"/>
    <lineage>
        <taxon>Bacteria</taxon>
        <taxon>Pseudomonadati</taxon>
        <taxon>Pseudomonadota</taxon>
        <taxon>Alphaproteobacteria</taxon>
        <taxon>Hyphomicrobiales</taxon>
        <taxon>Aurantimonadaceae</taxon>
        <taxon>Aurantimonas</taxon>
    </lineage>
</organism>
<evidence type="ECO:0000313" key="15">
    <source>
        <dbReference type="EMBL" id="MBB4003886.1"/>
    </source>
</evidence>
<gene>
    <name evidence="15" type="ORF">GGR03_002974</name>
</gene>
<evidence type="ECO:0000256" key="2">
    <source>
        <dbReference type="ARBA" id="ARBA00022598"/>
    </source>
</evidence>
<keyword evidence="11" id="KW-0234">DNA repair</keyword>
<dbReference type="Gene3D" id="1.10.3260.10">
    <property type="entry name" value="DNA ligase, ATP-dependent, N-terminal domain"/>
    <property type="match status" value="1"/>
</dbReference>
<dbReference type="InterPro" id="IPR012309">
    <property type="entry name" value="DNA_ligase_ATP-dep_C"/>
</dbReference>
<evidence type="ECO:0000256" key="7">
    <source>
        <dbReference type="ARBA" id="ARBA00022763"/>
    </source>
</evidence>
<evidence type="ECO:0000256" key="10">
    <source>
        <dbReference type="ARBA" id="ARBA00023172"/>
    </source>
</evidence>
<dbReference type="PROSITE" id="PS50160">
    <property type="entry name" value="DNA_LIGASE_A3"/>
    <property type="match status" value="1"/>
</dbReference>
<evidence type="ECO:0000256" key="12">
    <source>
        <dbReference type="ARBA" id="ARBA00023306"/>
    </source>
</evidence>
<reference evidence="15 16" key="1">
    <citation type="submission" date="2020-08" db="EMBL/GenBank/DDBJ databases">
        <title>Genomic Encyclopedia of Type Strains, Phase IV (KMG-IV): sequencing the most valuable type-strain genomes for metagenomic binning, comparative biology and taxonomic classification.</title>
        <authorList>
            <person name="Goeker M."/>
        </authorList>
    </citation>
    <scope>NUCLEOTIDE SEQUENCE [LARGE SCALE GENOMIC DNA]</scope>
    <source>
        <strain evidence="15 16">DSM 103570</strain>
    </source>
</reference>
<dbReference type="InterPro" id="IPR050191">
    <property type="entry name" value="ATP-dep_DNA_ligase"/>
</dbReference>
<dbReference type="FunFam" id="2.40.50.140:FF:000228">
    <property type="entry name" value="ATP-dependent DNA ligase"/>
    <property type="match status" value="1"/>
</dbReference>
<dbReference type="GO" id="GO:0006281">
    <property type="term" value="P:DNA repair"/>
    <property type="evidence" value="ECO:0007669"/>
    <property type="project" value="UniProtKB-KW"/>
</dbReference>
<comment type="catalytic activity">
    <reaction evidence="13">
        <text>ATP + (deoxyribonucleotide)n-3'-hydroxyl + 5'-phospho-(deoxyribonucleotide)m = (deoxyribonucleotide)n+m + AMP + diphosphate.</text>
        <dbReference type="EC" id="6.5.1.1"/>
    </reaction>
</comment>
<evidence type="ECO:0000256" key="8">
    <source>
        <dbReference type="ARBA" id="ARBA00022840"/>
    </source>
</evidence>
<dbReference type="InterPro" id="IPR012340">
    <property type="entry name" value="NA-bd_OB-fold"/>
</dbReference>
<dbReference type="PANTHER" id="PTHR45674">
    <property type="entry name" value="DNA LIGASE 1/3 FAMILY MEMBER"/>
    <property type="match status" value="1"/>
</dbReference>
<evidence type="ECO:0000256" key="4">
    <source>
        <dbReference type="ARBA" id="ARBA00022705"/>
    </source>
</evidence>
<evidence type="ECO:0000256" key="5">
    <source>
        <dbReference type="ARBA" id="ARBA00022723"/>
    </source>
</evidence>
<evidence type="ECO:0000259" key="14">
    <source>
        <dbReference type="PROSITE" id="PS50160"/>
    </source>
</evidence>
<keyword evidence="16" id="KW-1185">Reference proteome</keyword>
<keyword evidence="7" id="KW-0227">DNA damage</keyword>
<name>A0A7W6HF31_9HYPH</name>
<evidence type="ECO:0000256" key="9">
    <source>
        <dbReference type="ARBA" id="ARBA00022842"/>
    </source>
</evidence>
<dbReference type="InterPro" id="IPR016059">
    <property type="entry name" value="DNA_ligase_ATP-dep_CS"/>
</dbReference>
<dbReference type="GO" id="GO:0003677">
    <property type="term" value="F:DNA binding"/>
    <property type="evidence" value="ECO:0007669"/>
    <property type="project" value="InterPro"/>
</dbReference>
<evidence type="ECO:0000256" key="3">
    <source>
        <dbReference type="ARBA" id="ARBA00022618"/>
    </source>
</evidence>
<dbReference type="InterPro" id="IPR026333">
    <property type="entry name" value="ATP_dep_DNA_lig_pp_1105_fam"/>
</dbReference>
<dbReference type="GO" id="GO:0003910">
    <property type="term" value="F:DNA ligase (ATP) activity"/>
    <property type="evidence" value="ECO:0007669"/>
    <property type="project" value="UniProtKB-EC"/>
</dbReference>
<dbReference type="GO" id="GO:0006260">
    <property type="term" value="P:DNA replication"/>
    <property type="evidence" value="ECO:0007669"/>
    <property type="project" value="UniProtKB-KW"/>
</dbReference>
<feature type="domain" description="ATP-dependent DNA ligase family profile" evidence="14">
    <location>
        <begin position="322"/>
        <end position="452"/>
    </location>
</feature>
<keyword evidence="5" id="KW-0479">Metal-binding</keyword>
<dbReference type="Gene3D" id="3.30.470.30">
    <property type="entry name" value="DNA ligase/mRNA capping enzyme"/>
    <property type="match status" value="1"/>
</dbReference>
<evidence type="ECO:0000313" key="16">
    <source>
        <dbReference type="Proteomes" id="UP000588647"/>
    </source>
</evidence>
<keyword evidence="8" id="KW-0067">ATP-binding</keyword>
<dbReference type="CDD" id="cd07897">
    <property type="entry name" value="Adenylation_DNA_ligase_Bac1"/>
    <property type="match status" value="1"/>
</dbReference>
<dbReference type="NCBIfam" id="NF006701">
    <property type="entry name" value="PRK09247.1"/>
    <property type="match status" value="1"/>
</dbReference>
<dbReference type="Pfam" id="PF04679">
    <property type="entry name" value="DNA_ligase_A_C"/>
    <property type="match status" value="1"/>
</dbReference>
<dbReference type="Gene3D" id="2.40.50.140">
    <property type="entry name" value="Nucleic acid-binding proteins"/>
    <property type="match status" value="1"/>
</dbReference>
<protein>
    <recommendedName>
        <fullName evidence="1">DNA ligase (ATP)</fullName>
        <ecNumber evidence="1">6.5.1.1</ecNumber>
    </recommendedName>
</protein>
<accession>A0A7W6HF31</accession>
<dbReference type="SUPFAM" id="SSF50249">
    <property type="entry name" value="Nucleic acid-binding proteins"/>
    <property type="match status" value="1"/>
</dbReference>